<dbReference type="EMBL" id="LUGG01000045">
    <property type="protein sequence ID" value="OBZ65339.1"/>
    <property type="molecule type" value="Genomic_DNA"/>
</dbReference>
<dbReference type="AlphaFoldDB" id="A0A1C7LMX3"/>
<dbReference type="STRING" id="5627.A0A1C7LMX3"/>
<accession>A0A1C7LMX3</accession>
<sequence>MGNAAINNLDHWFKQSQTFAFNHTARATKAGSMLENLQFLYERPISKGGLFCVPLVIKTLAHHFSCISGAINVPGLYDSEEDSWAISAIAMAGAAVEQALWLYAEERVIVKPDNKIDYIPKPFTMQDTHEGKNYM</sequence>
<keyword evidence="2" id="KW-1185">Reference proteome</keyword>
<dbReference type="OrthoDB" id="2800649at2759"/>
<reference evidence="1 2" key="1">
    <citation type="submission" date="2016-03" db="EMBL/GenBank/DDBJ databases">
        <title>Whole genome sequencing of Grifola frondosa 9006-11.</title>
        <authorList>
            <person name="Min B."/>
            <person name="Park H."/>
            <person name="Kim J.-G."/>
            <person name="Cho H."/>
            <person name="Oh Y.-L."/>
            <person name="Kong W.-S."/>
            <person name="Choi I.-G."/>
        </authorList>
    </citation>
    <scope>NUCLEOTIDE SEQUENCE [LARGE SCALE GENOMIC DNA]</scope>
    <source>
        <strain evidence="1 2">9006-11</strain>
    </source>
</reference>
<comment type="caution">
    <text evidence="1">The sequence shown here is derived from an EMBL/GenBank/DDBJ whole genome shotgun (WGS) entry which is preliminary data.</text>
</comment>
<organism evidence="1 2">
    <name type="scientific">Grifola frondosa</name>
    <name type="common">Maitake</name>
    <name type="synonym">Polyporus frondosus</name>
    <dbReference type="NCBI Taxonomy" id="5627"/>
    <lineage>
        <taxon>Eukaryota</taxon>
        <taxon>Fungi</taxon>
        <taxon>Dikarya</taxon>
        <taxon>Basidiomycota</taxon>
        <taxon>Agaricomycotina</taxon>
        <taxon>Agaricomycetes</taxon>
        <taxon>Polyporales</taxon>
        <taxon>Grifolaceae</taxon>
        <taxon>Grifola</taxon>
    </lineage>
</organism>
<gene>
    <name evidence="1" type="ORF">A0H81_14661</name>
</gene>
<name>A0A1C7LMX3_GRIFR</name>
<protein>
    <submittedName>
        <fullName evidence="1">Uncharacterized protein</fullName>
    </submittedName>
</protein>
<dbReference type="Proteomes" id="UP000092993">
    <property type="component" value="Unassembled WGS sequence"/>
</dbReference>
<evidence type="ECO:0000313" key="1">
    <source>
        <dbReference type="EMBL" id="OBZ65339.1"/>
    </source>
</evidence>
<evidence type="ECO:0000313" key="2">
    <source>
        <dbReference type="Proteomes" id="UP000092993"/>
    </source>
</evidence>
<proteinExistence type="predicted"/>